<dbReference type="CDD" id="cd16917">
    <property type="entry name" value="HATPase_UhpB-NarQ-NarX-like"/>
    <property type="match status" value="1"/>
</dbReference>
<accession>A0A1I5WP60</accession>
<evidence type="ECO:0000259" key="12">
    <source>
        <dbReference type="Pfam" id="PF13796"/>
    </source>
</evidence>
<dbReference type="InterPro" id="IPR011712">
    <property type="entry name" value="Sig_transdc_His_kin_sub3_dim/P"/>
</dbReference>
<keyword evidence="5" id="KW-0547">Nucleotide-binding</keyword>
<feature type="domain" description="Signal transduction histidine kinase subgroup 3 dimerisation and phosphoacceptor" evidence="11">
    <location>
        <begin position="256"/>
        <end position="322"/>
    </location>
</feature>
<evidence type="ECO:0000259" key="10">
    <source>
        <dbReference type="Pfam" id="PF02518"/>
    </source>
</evidence>
<reference evidence="14" key="1">
    <citation type="submission" date="2016-10" db="EMBL/GenBank/DDBJ databases">
        <authorList>
            <person name="Varghese N."/>
            <person name="Submissions S."/>
        </authorList>
    </citation>
    <scope>NUCLEOTIDE SEQUENCE [LARGE SCALE GENOMIC DNA]</scope>
    <source>
        <strain evidence="14">DSM 44637</strain>
    </source>
</reference>
<evidence type="ECO:0000256" key="3">
    <source>
        <dbReference type="ARBA" id="ARBA00022553"/>
    </source>
</evidence>
<dbReference type="GO" id="GO:0016020">
    <property type="term" value="C:membrane"/>
    <property type="evidence" value="ECO:0007669"/>
    <property type="project" value="InterPro"/>
</dbReference>
<name>A0A1I5WP60_9PSEU</name>
<feature type="domain" description="Putative sensor" evidence="12">
    <location>
        <begin position="71"/>
        <end position="227"/>
    </location>
</feature>
<dbReference type="InterPro" id="IPR050482">
    <property type="entry name" value="Sensor_HK_TwoCompSys"/>
</dbReference>
<keyword evidence="3" id="KW-0597">Phosphoprotein</keyword>
<organism evidence="13 14">
    <name type="scientific">Amycolatopsis rubida</name>
    <dbReference type="NCBI Taxonomy" id="112413"/>
    <lineage>
        <taxon>Bacteria</taxon>
        <taxon>Bacillati</taxon>
        <taxon>Actinomycetota</taxon>
        <taxon>Actinomycetes</taxon>
        <taxon>Pseudonocardiales</taxon>
        <taxon>Pseudonocardiaceae</taxon>
        <taxon>Amycolatopsis</taxon>
    </lineage>
</organism>
<dbReference type="InterPro" id="IPR003594">
    <property type="entry name" value="HATPase_dom"/>
</dbReference>
<evidence type="ECO:0000313" key="13">
    <source>
        <dbReference type="EMBL" id="SFQ21186.1"/>
    </source>
</evidence>
<proteinExistence type="predicted"/>
<evidence type="ECO:0000256" key="7">
    <source>
        <dbReference type="ARBA" id="ARBA00022840"/>
    </source>
</evidence>
<dbReference type="PANTHER" id="PTHR24421:SF10">
    <property type="entry name" value="NITRATE_NITRITE SENSOR PROTEIN NARQ"/>
    <property type="match status" value="1"/>
</dbReference>
<evidence type="ECO:0000256" key="2">
    <source>
        <dbReference type="ARBA" id="ARBA00012438"/>
    </source>
</evidence>
<feature type="transmembrane region" description="Helical" evidence="9">
    <location>
        <begin position="31"/>
        <end position="59"/>
    </location>
</feature>
<evidence type="ECO:0000256" key="8">
    <source>
        <dbReference type="ARBA" id="ARBA00023012"/>
    </source>
</evidence>
<protein>
    <recommendedName>
        <fullName evidence="2">histidine kinase</fullName>
        <ecNumber evidence="2">2.7.13.3</ecNumber>
    </recommendedName>
</protein>
<dbReference type="GO" id="GO:0046983">
    <property type="term" value="F:protein dimerization activity"/>
    <property type="evidence" value="ECO:0007669"/>
    <property type="project" value="InterPro"/>
</dbReference>
<dbReference type="GO" id="GO:0005524">
    <property type="term" value="F:ATP binding"/>
    <property type="evidence" value="ECO:0007669"/>
    <property type="project" value="UniProtKB-KW"/>
</dbReference>
<dbReference type="Gene3D" id="1.20.5.1930">
    <property type="match status" value="1"/>
</dbReference>
<evidence type="ECO:0000256" key="5">
    <source>
        <dbReference type="ARBA" id="ARBA00022741"/>
    </source>
</evidence>
<dbReference type="AlphaFoldDB" id="A0A1I5WP60"/>
<dbReference type="InterPro" id="IPR025828">
    <property type="entry name" value="Put_sensor_dom"/>
</dbReference>
<dbReference type="Gene3D" id="3.30.565.10">
    <property type="entry name" value="Histidine kinase-like ATPase, C-terminal domain"/>
    <property type="match status" value="1"/>
</dbReference>
<dbReference type="EMBL" id="FOWC01000009">
    <property type="protein sequence ID" value="SFQ21186.1"/>
    <property type="molecule type" value="Genomic_DNA"/>
</dbReference>
<dbReference type="GO" id="GO:0000155">
    <property type="term" value="F:phosphorelay sensor kinase activity"/>
    <property type="evidence" value="ECO:0007669"/>
    <property type="project" value="InterPro"/>
</dbReference>
<feature type="transmembrane region" description="Helical" evidence="9">
    <location>
        <begin position="141"/>
        <end position="174"/>
    </location>
</feature>
<dbReference type="Pfam" id="PF07730">
    <property type="entry name" value="HisKA_3"/>
    <property type="match status" value="1"/>
</dbReference>
<comment type="catalytic activity">
    <reaction evidence="1">
        <text>ATP + protein L-histidine = ADP + protein N-phospho-L-histidine.</text>
        <dbReference type="EC" id="2.7.13.3"/>
    </reaction>
</comment>
<keyword evidence="9" id="KW-0472">Membrane</keyword>
<sequence>MATVSTTAKPRTVLDALPHRTFLISSWPWRALLYGLSTGPMTLLFGLPFGCCLLPLAVLVSRVVHGQTSDLGLVAVFSVFGMLLFLSAGPAWAAVVAGVERQRLRIVDLNPVTVPLGPIGEPGWWPRMRTRYTEPAAWRELGYAVLLCTAIPALYSVAGMVALFAVVLVASPLLVNANDTISFGFTEVSTPGAAVPYALAGVVLLVLSGYLLSGFAGLHAMLARSLLTDGAAEKLRGELAEVSQSRTRLLSAFDAERKRIERDLHDGAQQRLVGLSLQLGLAKVDLPPDSAAAKAVSDAHDQAKKLMVELRELINGIHPRALAELGLPAALEELADGCAVPVTVDVVVPVRLPESVESTAYFVVAESLTNVAKHSAASCASVTAGIAGRVLTIEVWDNGAGGAEPSRGTGITGLSDRIAVLGGRMWVRSPIGGPTVVRVELPC</sequence>
<evidence type="ECO:0000256" key="6">
    <source>
        <dbReference type="ARBA" id="ARBA00022777"/>
    </source>
</evidence>
<keyword evidence="4" id="KW-0808">Transferase</keyword>
<keyword evidence="8" id="KW-0902">Two-component regulatory system</keyword>
<dbReference type="Pfam" id="PF02518">
    <property type="entry name" value="HATPase_c"/>
    <property type="match status" value="1"/>
</dbReference>
<evidence type="ECO:0000259" key="11">
    <source>
        <dbReference type="Pfam" id="PF07730"/>
    </source>
</evidence>
<dbReference type="Pfam" id="PF13796">
    <property type="entry name" value="Sensor"/>
    <property type="match status" value="1"/>
</dbReference>
<gene>
    <name evidence="13" type="ORF">SAMN05421854_109313</name>
</gene>
<dbReference type="STRING" id="112413.SAMN05421854_109313"/>
<dbReference type="SUPFAM" id="SSF55874">
    <property type="entry name" value="ATPase domain of HSP90 chaperone/DNA topoisomerase II/histidine kinase"/>
    <property type="match status" value="1"/>
</dbReference>
<feature type="transmembrane region" description="Helical" evidence="9">
    <location>
        <begin position="194"/>
        <end position="218"/>
    </location>
</feature>
<dbReference type="Proteomes" id="UP000199137">
    <property type="component" value="Unassembled WGS sequence"/>
</dbReference>
<dbReference type="PANTHER" id="PTHR24421">
    <property type="entry name" value="NITRATE/NITRITE SENSOR PROTEIN NARX-RELATED"/>
    <property type="match status" value="1"/>
</dbReference>
<evidence type="ECO:0000256" key="9">
    <source>
        <dbReference type="SAM" id="Phobius"/>
    </source>
</evidence>
<feature type="transmembrane region" description="Helical" evidence="9">
    <location>
        <begin position="71"/>
        <end position="95"/>
    </location>
</feature>
<keyword evidence="6 13" id="KW-0418">Kinase</keyword>
<feature type="domain" description="Histidine kinase/HSP90-like ATPase" evidence="10">
    <location>
        <begin position="358"/>
        <end position="442"/>
    </location>
</feature>
<dbReference type="EC" id="2.7.13.3" evidence="2"/>
<dbReference type="RefSeq" id="WP_208865389.1">
    <property type="nucleotide sequence ID" value="NZ_FOWC01000009.1"/>
</dbReference>
<evidence type="ECO:0000256" key="1">
    <source>
        <dbReference type="ARBA" id="ARBA00000085"/>
    </source>
</evidence>
<evidence type="ECO:0000313" key="14">
    <source>
        <dbReference type="Proteomes" id="UP000199137"/>
    </source>
</evidence>
<keyword evidence="9" id="KW-1133">Transmembrane helix</keyword>
<dbReference type="InterPro" id="IPR036890">
    <property type="entry name" value="HATPase_C_sf"/>
</dbReference>
<evidence type="ECO:0000256" key="4">
    <source>
        <dbReference type="ARBA" id="ARBA00022679"/>
    </source>
</evidence>
<keyword evidence="9" id="KW-0812">Transmembrane</keyword>
<keyword evidence="7" id="KW-0067">ATP-binding</keyword>